<reference evidence="2 3" key="1">
    <citation type="submission" date="2019-06" db="EMBL/GenBank/DDBJ databases">
        <title>Cerasibacillus sp. nov., isolated from maize field.</title>
        <authorList>
            <person name="Lin S.-Y."/>
            <person name="Tsai C.-F."/>
            <person name="Young C.-C."/>
        </authorList>
    </citation>
    <scope>NUCLEOTIDE SEQUENCE [LARGE SCALE GENOMIC DNA]</scope>
    <source>
        <strain evidence="2 3">CC-CFT480</strain>
    </source>
</reference>
<dbReference type="EMBL" id="VDUW01000016">
    <property type="protein sequence ID" value="TXL57842.1"/>
    <property type="molecule type" value="Genomic_DNA"/>
</dbReference>
<comment type="caution">
    <text evidence="2">The sequence shown here is derived from an EMBL/GenBank/DDBJ whole genome shotgun (WGS) entry which is preliminary data.</text>
</comment>
<gene>
    <name evidence="2" type="primary">narJ</name>
    <name evidence="2" type="ORF">FHP05_14625</name>
</gene>
<dbReference type="RefSeq" id="WP_147670638.1">
    <property type="nucleotide sequence ID" value="NZ_VDUW01000016.1"/>
</dbReference>
<dbReference type="Proteomes" id="UP000321574">
    <property type="component" value="Unassembled WGS sequence"/>
</dbReference>
<name>A0A5C8NEF8_9BACI</name>
<keyword evidence="3" id="KW-1185">Reference proteome</keyword>
<dbReference type="InterPro" id="IPR003765">
    <property type="entry name" value="NO3_reductase_chaperone_NarJ"/>
</dbReference>
<dbReference type="PANTHER" id="PTHR43680">
    <property type="entry name" value="NITRATE REDUCTASE MOLYBDENUM COFACTOR ASSEMBLY CHAPERONE"/>
    <property type="match status" value="1"/>
</dbReference>
<protein>
    <submittedName>
        <fullName evidence="2">Nitrate reductase molybdenum cofactor assembly chaperone</fullName>
    </submittedName>
</protein>
<dbReference type="InterPro" id="IPR036411">
    <property type="entry name" value="TorD-like_sf"/>
</dbReference>
<dbReference type="Pfam" id="PF02613">
    <property type="entry name" value="Nitrate_red_del"/>
    <property type="match status" value="1"/>
</dbReference>
<dbReference type="PANTHER" id="PTHR43680:SF2">
    <property type="entry name" value="NITRATE REDUCTASE MOLYBDENUM COFACTOR ASSEMBLY CHAPERONE NARJ"/>
    <property type="match status" value="1"/>
</dbReference>
<accession>A0A5C8NEF8</accession>
<evidence type="ECO:0000313" key="3">
    <source>
        <dbReference type="Proteomes" id="UP000321574"/>
    </source>
</evidence>
<dbReference type="OrthoDB" id="5296272at2"/>
<keyword evidence="1" id="KW-0534">Nitrate assimilation</keyword>
<dbReference type="GO" id="GO:0051082">
    <property type="term" value="F:unfolded protein binding"/>
    <property type="evidence" value="ECO:0007669"/>
    <property type="project" value="InterPro"/>
</dbReference>
<dbReference type="InterPro" id="IPR020945">
    <property type="entry name" value="DMSO/NO3_reduct_chaperone"/>
</dbReference>
<proteinExistence type="predicted"/>
<organism evidence="2 3">
    <name type="scientific">Cerasibacillus terrae</name>
    <dbReference type="NCBI Taxonomy" id="2498845"/>
    <lineage>
        <taxon>Bacteria</taxon>
        <taxon>Bacillati</taxon>
        <taxon>Bacillota</taxon>
        <taxon>Bacilli</taxon>
        <taxon>Bacillales</taxon>
        <taxon>Bacillaceae</taxon>
        <taxon>Cerasibacillus</taxon>
    </lineage>
</organism>
<dbReference type="GO" id="GO:0042128">
    <property type="term" value="P:nitrate assimilation"/>
    <property type="evidence" value="ECO:0007669"/>
    <property type="project" value="UniProtKB-KW"/>
</dbReference>
<dbReference type="AlphaFoldDB" id="A0A5C8NEF8"/>
<evidence type="ECO:0000313" key="2">
    <source>
        <dbReference type="EMBL" id="TXL57842.1"/>
    </source>
</evidence>
<dbReference type="GO" id="GO:0016530">
    <property type="term" value="F:metallochaperone activity"/>
    <property type="evidence" value="ECO:0007669"/>
    <property type="project" value="TreeGrafter"/>
</dbReference>
<dbReference type="SUPFAM" id="SSF89155">
    <property type="entry name" value="TorD-like"/>
    <property type="match status" value="1"/>
</dbReference>
<dbReference type="NCBIfam" id="TIGR00684">
    <property type="entry name" value="narJ"/>
    <property type="match status" value="1"/>
</dbReference>
<dbReference type="GO" id="GO:0051131">
    <property type="term" value="P:chaperone-mediated protein complex assembly"/>
    <property type="evidence" value="ECO:0007669"/>
    <property type="project" value="InterPro"/>
</dbReference>
<sequence length="188" mass="22135">MIDLNRLYDEKHIFGFFAEQLSYPEKLTFHPAVLEGSLDSSHTAFEDISTYWNLMHEYSLDEIKEMYTNTFDFQKDATLFMTHVKFGDSKERGQMLARLKVLYEMFGLSMPDGELSDYLPLMCEFIYAAEWRGDPRAQESFSLLLAVLEDGSYHLMKALEKYNSPYFYLIRGMREVFKMCIVQERQGV</sequence>
<evidence type="ECO:0000256" key="1">
    <source>
        <dbReference type="ARBA" id="ARBA00023063"/>
    </source>
</evidence>